<organism evidence="3 4">
    <name type="scientific">Lingula anatina</name>
    <name type="common">Brachiopod</name>
    <name type="synonym">Lingula unguis</name>
    <dbReference type="NCBI Taxonomy" id="7574"/>
    <lineage>
        <taxon>Eukaryota</taxon>
        <taxon>Metazoa</taxon>
        <taxon>Spiralia</taxon>
        <taxon>Lophotrochozoa</taxon>
        <taxon>Brachiopoda</taxon>
        <taxon>Linguliformea</taxon>
        <taxon>Lingulata</taxon>
        <taxon>Lingulida</taxon>
        <taxon>Linguloidea</taxon>
        <taxon>Lingulidae</taxon>
        <taxon>Lingula</taxon>
    </lineage>
</organism>
<dbReference type="CDD" id="cd00037">
    <property type="entry name" value="CLECT"/>
    <property type="match status" value="1"/>
</dbReference>
<dbReference type="InParanoid" id="A0A1S3K8I6"/>
<reference evidence="4" key="1">
    <citation type="submission" date="2025-08" db="UniProtKB">
        <authorList>
            <consortium name="RefSeq"/>
        </authorList>
    </citation>
    <scope>IDENTIFICATION</scope>
    <source>
        <tissue evidence="4">Gonads</tissue>
    </source>
</reference>
<proteinExistence type="predicted"/>
<evidence type="ECO:0000313" key="4">
    <source>
        <dbReference type="RefSeq" id="XP_013418938.1"/>
    </source>
</evidence>
<protein>
    <submittedName>
        <fullName evidence="4">Perlucin-like protein</fullName>
    </submittedName>
</protein>
<dbReference type="Gene3D" id="3.10.100.10">
    <property type="entry name" value="Mannose-Binding Protein A, subunit A"/>
    <property type="match status" value="1"/>
</dbReference>
<evidence type="ECO:0000313" key="3">
    <source>
        <dbReference type="Proteomes" id="UP000085678"/>
    </source>
</evidence>
<dbReference type="OrthoDB" id="6051775at2759"/>
<sequence>MGSLLRCSALSLFILLPAVVRVHCQADGQIAAMFDIPETVEGSSNVNLALSGSILSRPKIRSKLECTLYCLDEPECASVNLGKAGEEWVCELNTEKAAANALAYRQGFIYVEKVETESNKNITCPPQFIHKFEGHCYYYNNTSIDWPVARSTCESMGAYLLEIMTEEENDFIASVLLAEGATKTYVWMGGLLTGTQERTWVHSGLSLTRPDFVTFSEWTNWEAYVMFRRSNSDWVDCNSRCMSSTAYMCEMG</sequence>
<evidence type="ECO:0000256" key="1">
    <source>
        <dbReference type="SAM" id="SignalP"/>
    </source>
</evidence>
<dbReference type="InterPro" id="IPR050111">
    <property type="entry name" value="C-type_lectin/snaclec_domain"/>
</dbReference>
<feature type="signal peptide" evidence="1">
    <location>
        <begin position="1"/>
        <end position="24"/>
    </location>
</feature>
<gene>
    <name evidence="4" type="primary">LOC106179751</name>
</gene>
<dbReference type="SUPFAM" id="SSF56436">
    <property type="entry name" value="C-type lectin-like"/>
    <property type="match status" value="1"/>
</dbReference>
<keyword evidence="1" id="KW-0732">Signal</keyword>
<dbReference type="PANTHER" id="PTHR22803">
    <property type="entry name" value="MANNOSE, PHOSPHOLIPASE, LECTIN RECEPTOR RELATED"/>
    <property type="match status" value="1"/>
</dbReference>
<dbReference type="Proteomes" id="UP000085678">
    <property type="component" value="Unplaced"/>
</dbReference>
<dbReference type="AlphaFoldDB" id="A0A1S3K8I6"/>
<dbReference type="Pfam" id="PF00059">
    <property type="entry name" value="Lectin_C"/>
    <property type="match status" value="1"/>
</dbReference>
<dbReference type="InterPro" id="IPR016186">
    <property type="entry name" value="C-type_lectin-like/link_sf"/>
</dbReference>
<dbReference type="InterPro" id="IPR001304">
    <property type="entry name" value="C-type_lectin-like"/>
</dbReference>
<feature type="domain" description="C-type lectin" evidence="2">
    <location>
        <begin position="132"/>
        <end position="250"/>
    </location>
</feature>
<name>A0A1S3K8I6_LINAN</name>
<dbReference type="KEGG" id="lak:106179751"/>
<dbReference type="InterPro" id="IPR016187">
    <property type="entry name" value="CTDL_fold"/>
</dbReference>
<feature type="chain" id="PRO_5010237361" evidence="1">
    <location>
        <begin position="25"/>
        <end position="252"/>
    </location>
</feature>
<dbReference type="SMART" id="SM00034">
    <property type="entry name" value="CLECT"/>
    <property type="match status" value="1"/>
</dbReference>
<keyword evidence="3" id="KW-1185">Reference proteome</keyword>
<dbReference type="GeneID" id="106179751"/>
<dbReference type="PROSITE" id="PS50041">
    <property type="entry name" value="C_TYPE_LECTIN_2"/>
    <property type="match status" value="1"/>
</dbReference>
<dbReference type="RefSeq" id="XP_013418938.1">
    <property type="nucleotide sequence ID" value="XM_013563484.1"/>
</dbReference>
<evidence type="ECO:0000259" key="2">
    <source>
        <dbReference type="PROSITE" id="PS50041"/>
    </source>
</evidence>
<accession>A0A1S3K8I6</accession>